<gene>
    <name evidence="3" type="ORF">WJX84_002423</name>
</gene>
<dbReference type="NCBIfam" id="TIGR02097">
    <property type="entry name" value="yccV"/>
    <property type="match status" value="1"/>
</dbReference>
<dbReference type="GO" id="GO:0003677">
    <property type="term" value="F:DNA binding"/>
    <property type="evidence" value="ECO:0007669"/>
    <property type="project" value="InterPro"/>
</dbReference>
<evidence type="ECO:0000313" key="3">
    <source>
        <dbReference type="EMBL" id="KAK9846047.1"/>
    </source>
</evidence>
<dbReference type="SMART" id="SM00992">
    <property type="entry name" value="YccV-like"/>
    <property type="match status" value="1"/>
</dbReference>
<feature type="compositionally biased region" description="Low complexity" evidence="1">
    <location>
        <begin position="238"/>
        <end position="256"/>
    </location>
</feature>
<dbReference type="EMBL" id="JALJOV010001579">
    <property type="protein sequence ID" value="KAK9846047.1"/>
    <property type="molecule type" value="Genomic_DNA"/>
</dbReference>
<name>A0AAW1SKM6_9CHLO</name>
<dbReference type="Pfam" id="PF08755">
    <property type="entry name" value="YccV-like"/>
    <property type="match status" value="1"/>
</dbReference>
<dbReference type="Gene3D" id="2.30.30.390">
    <property type="entry name" value="Hemimethylated DNA-binding domain"/>
    <property type="match status" value="1"/>
</dbReference>
<evidence type="ECO:0000313" key="4">
    <source>
        <dbReference type="Proteomes" id="UP001485043"/>
    </source>
</evidence>
<comment type="caution">
    <text evidence="3">The sequence shown here is derived from an EMBL/GenBank/DDBJ whole genome shotgun (WGS) entry which is preliminary data.</text>
</comment>
<reference evidence="3 4" key="1">
    <citation type="journal article" date="2024" name="Nat. Commun.">
        <title>Phylogenomics reveals the evolutionary origins of lichenization in chlorophyte algae.</title>
        <authorList>
            <person name="Puginier C."/>
            <person name="Libourel C."/>
            <person name="Otte J."/>
            <person name="Skaloud P."/>
            <person name="Haon M."/>
            <person name="Grisel S."/>
            <person name="Petersen M."/>
            <person name="Berrin J.G."/>
            <person name="Delaux P.M."/>
            <person name="Dal Grande F."/>
            <person name="Keller J."/>
        </authorList>
    </citation>
    <scope>NUCLEOTIDE SEQUENCE [LARGE SCALE GENOMIC DNA]</scope>
    <source>
        <strain evidence="3 4">SAG 2523</strain>
    </source>
</reference>
<feature type="region of interest" description="Disordered" evidence="1">
    <location>
        <begin position="236"/>
        <end position="271"/>
    </location>
</feature>
<dbReference type="Proteomes" id="UP001485043">
    <property type="component" value="Unassembled WGS sequence"/>
</dbReference>
<proteinExistence type="predicted"/>
<dbReference type="AlphaFoldDB" id="A0AAW1SKM6"/>
<evidence type="ECO:0000256" key="1">
    <source>
        <dbReference type="SAM" id="MobiDB-lite"/>
    </source>
</evidence>
<organism evidence="3 4">
    <name type="scientific">Apatococcus fuscideae</name>
    <dbReference type="NCBI Taxonomy" id="2026836"/>
    <lineage>
        <taxon>Eukaryota</taxon>
        <taxon>Viridiplantae</taxon>
        <taxon>Chlorophyta</taxon>
        <taxon>core chlorophytes</taxon>
        <taxon>Trebouxiophyceae</taxon>
        <taxon>Chlorellales</taxon>
        <taxon>Chlorellaceae</taxon>
        <taxon>Apatococcus</taxon>
    </lineage>
</organism>
<dbReference type="InterPro" id="IPR036623">
    <property type="entry name" value="Hemimethylated_DNA-bd_sf"/>
</dbReference>
<sequence length="271" mass="30459">MPTTDRLTLTMYRSVMRWAKAYGEVPLVLNPADTKAVLPAAVGRNGKRAYDLENTSVKHLARQAFAACKNFEGDAQDMAWDRGLKAVQLLHHDYTGRAERIVETQAAHADRNNVHYCVGQVFRHRTYGYKGVIYGWDRSCERDQSWNDKFNVDPNQPFYCVLPDEVDCQRLFGGVRISKYVAQENIQLVKSERGVTHRAITNYFSSFNPHLDRYVPNAHLAFEYPNDFVTEEDVTVSDANAPAAEAEGATEAAAPAAEDDPEIDVQAVEKG</sequence>
<protein>
    <recommendedName>
        <fullName evidence="2">Hemimethylated DNA-binding domain-containing protein</fullName>
    </recommendedName>
</protein>
<accession>A0AAW1SKM6</accession>
<dbReference type="PANTHER" id="PTHR31350">
    <property type="entry name" value="SI:DKEY-261L7.2"/>
    <property type="match status" value="1"/>
</dbReference>
<feature type="domain" description="Hemimethylated DNA-binding" evidence="2">
    <location>
        <begin position="113"/>
        <end position="217"/>
    </location>
</feature>
<keyword evidence="4" id="KW-1185">Reference proteome</keyword>
<dbReference type="InterPro" id="IPR011722">
    <property type="entry name" value="Hemimethylated_DNA-bd_dom"/>
</dbReference>
<dbReference type="SUPFAM" id="SSF141255">
    <property type="entry name" value="YccV-like"/>
    <property type="match status" value="1"/>
</dbReference>
<dbReference type="PANTHER" id="PTHR31350:SF21">
    <property type="entry name" value="F-BOX ONLY PROTEIN 21"/>
    <property type="match status" value="1"/>
</dbReference>
<evidence type="ECO:0000259" key="2">
    <source>
        <dbReference type="SMART" id="SM00992"/>
    </source>
</evidence>